<dbReference type="GO" id="GO:0016702">
    <property type="term" value="F:oxidoreductase activity, acting on single donors with incorporation of molecular oxygen, incorporation of two atoms of oxygen"/>
    <property type="evidence" value="ECO:0007669"/>
    <property type="project" value="InterPro"/>
</dbReference>
<dbReference type="EMBL" id="CAJNOQ010004265">
    <property type="protein sequence ID" value="CAF1051820.1"/>
    <property type="molecule type" value="Genomic_DNA"/>
</dbReference>
<protein>
    <recommendedName>
        <fullName evidence="3">Intradiol ring-cleavage dioxygenases domain-containing protein</fullName>
    </recommendedName>
</protein>
<dbReference type="EMBL" id="CAJOBC010004264">
    <property type="protein sequence ID" value="CAF3821248.1"/>
    <property type="molecule type" value="Genomic_DNA"/>
</dbReference>
<dbReference type="Pfam" id="PF00775">
    <property type="entry name" value="Dioxygenase_C"/>
    <property type="match status" value="1"/>
</dbReference>
<gene>
    <name evidence="5" type="ORF">GPM918_LOCUS16323</name>
    <name evidence="4" type="ORF">OVA965_LOCUS2105</name>
    <name evidence="7" type="ORF">SRO942_LOCUS16321</name>
    <name evidence="6" type="ORF">TMI583_LOCUS2105</name>
</gene>
<dbReference type="PROSITE" id="PS51257">
    <property type="entry name" value="PROKAR_LIPOPROTEIN"/>
    <property type="match status" value="1"/>
</dbReference>
<evidence type="ECO:0000313" key="6">
    <source>
        <dbReference type="EMBL" id="CAF3531578.1"/>
    </source>
</evidence>
<dbReference type="Proteomes" id="UP000682733">
    <property type="component" value="Unassembled WGS sequence"/>
</dbReference>
<dbReference type="Gene3D" id="2.60.130.10">
    <property type="entry name" value="Aromatic compound dioxygenase"/>
    <property type="match status" value="1"/>
</dbReference>
<evidence type="ECO:0000313" key="7">
    <source>
        <dbReference type="EMBL" id="CAF3821248.1"/>
    </source>
</evidence>
<dbReference type="Proteomes" id="UP000681722">
    <property type="component" value="Unassembled WGS sequence"/>
</dbReference>
<reference evidence="5" key="1">
    <citation type="submission" date="2021-02" db="EMBL/GenBank/DDBJ databases">
        <authorList>
            <person name="Nowell W R."/>
        </authorList>
    </citation>
    <scope>NUCLEOTIDE SEQUENCE</scope>
</reference>
<dbReference type="AlphaFoldDB" id="A0A814KIH6"/>
<dbReference type="GO" id="GO:0008199">
    <property type="term" value="F:ferric iron binding"/>
    <property type="evidence" value="ECO:0007669"/>
    <property type="project" value="InterPro"/>
</dbReference>
<feature type="signal peptide" evidence="2">
    <location>
        <begin position="1"/>
        <end position="16"/>
    </location>
</feature>
<dbReference type="InterPro" id="IPR000627">
    <property type="entry name" value="Intradiol_dOase_C"/>
</dbReference>
<name>A0A814KIH6_9BILA</name>
<dbReference type="PANTHER" id="PTHR34315">
    <property type="match status" value="1"/>
</dbReference>
<sequence>MKISYLKLCTYLSVLAACQSVGDRCKRTVLSSCLLTPEEEEGPYYWNTTLNRENITETKVGVPFRLIITVIDSNNCSAIINAAVDIWHCDPIGVYSHFESSTASTTTYLRGIQLTNSSGIVVFDTLYPGWYNGRATHIHIKVHFGGTISSGGYSAGHVSHTGQMFFNETMTDQVALLPPYSTHNITRTLITTDRVYNGQNGSYSLVTLSYVNSTAGLSSGVIGAFTVRVDSTSTPSLVVDNNANGGSGAGPGSPPSPTNAAVSSTTTSTSATIYTKHIQASFLLLILRPMYGANP</sequence>
<dbReference type="CDD" id="cd03457">
    <property type="entry name" value="intradiol_dioxygenase_like"/>
    <property type="match status" value="1"/>
</dbReference>
<evidence type="ECO:0000313" key="5">
    <source>
        <dbReference type="EMBL" id="CAF1051820.1"/>
    </source>
</evidence>
<evidence type="ECO:0000313" key="4">
    <source>
        <dbReference type="EMBL" id="CAF0752711.1"/>
    </source>
</evidence>
<dbReference type="PANTHER" id="PTHR34315:SF1">
    <property type="entry name" value="INTRADIOL RING-CLEAVAGE DIOXYGENASES DOMAIN-CONTAINING PROTEIN-RELATED"/>
    <property type="match status" value="1"/>
</dbReference>
<evidence type="ECO:0000313" key="8">
    <source>
        <dbReference type="Proteomes" id="UP000663829"/>
    </source>
</evidence>
<dbReference type="EMBL" id="CAJOBA010000433">
    <property type="protein sequence ID" value="CAF3531578.1"/>
    <property type="molecule type" value="Genomic_DNA"/>
</dbReference>
<comment type="caution">
    <text evidence="5">The sequence shown here is derived from an EMBL/GenBank/DDBJ whole genome shotgun (WGS) entry which is preliminary data.</text>
</comment>
<dbReference type="Proteomes" id="UP000677228">
    <property type="component" value="Unassembled WGS sequence"/>
</dbReference>
<dbReference type="InterPro" id="IPR015889">
    <property type="entry name" value="Intradiol_dOase_core"/>
</dbReference>
<feature type="domain" description="Intradiol ring-cleavage dioxygenases" evidence="3">
    <location>
        <begin position="42"/>
        <end position="135"/>
    </location>
</feature>
<proteinExistence type="predicted"/>
<dbReference type="OrthoDB" id="121380at2759"/>
<dbReference type="Proteomes" id="UP000663829">
    <property type="component" value="Unassembled WGS sequence"/>
</dbReference>
<keyword evidence="2" id="KW-0732">Signal</keyword>
<evidence type="ECO:0000256" key="1">
    <source>
        <dbReference type="SAM" id="MobiDB-lite"/>
    </source>
</evidence>
<feature type="region of interest" description="Disordered" evidence="1">
    <location>
        <begin position="239"/>
        <end position="264"/>
    </location>
</feature>
<keyword evidence="8" id="KW-1185">Reference proteome</keyword>
<organism evidence="5 8">
    <name type="scientific">Didymodactylos carnosus</name>
    <dbReference type="NCBI Taxonomy" id="1234261"/>
    <lineage>
        <taxon>Eukaryota</taxon>
        <taxon>Metazoa</taxon>
        <taxon>Spiralia</taxon>
        <taxon>Gnathifera</taxon>
        <taxon>Rotifera</taxon>
        <taxon>Eurotatoria</taxon>
        <taxon>Bdelloidea</taxon>
        <taxon>Philodinida</taxon>
        <taxon>Philodinidae</taxon>
        <taxon>Didymodactylos</taxon>
    </lineage>
</organism>
<evidence type="ECO:0000256" key="2">
    <source>
        <dbReference type="SAM" id="SignalP"/>
    </source>
</evidence>
<accession>A0A814KIH6</accession>
<dbReference type="EMBL" id="CAJNOK010000433">
    <property type="protein sequence ID" value="CAF0752711.1"/>
    <property type="molecule type" value="Genomic_DNA"/>
</dbReference>
<evidence type="ECO:0000259" key="3">
    <source>
        <dbReference type="Pfam" id="PF00775"/>
    </source>
</evidence>
<dbReference type="SUPFAM" id="SSF49482">
    <property type="entry name" value="Aromatic compound dioxygenase"/>
    <property type="match status" value="1"/>
</dbReference>
<feature type="chain" id="PRO_5035684658" description="Intradiol ring-cleavage dioxygenases domain-containing protein" evidence="2">
    <location>
        <begin position="17"/>
        <end position="295"/>
    </location>
</feature>